<dbReference type="AlphaFoldDB" id="A0A392S717"/>
<sequence length="44" mass="4795">MDAKLSREVHSSIPATAIRKGLEPLDARTDLHSRLCGPVGWIPV</sequence>
<evidence type="ECO:0000313" key="1">
    <source>
        <dbReference type="EMBL" id="MCI44691.1"/>
    </source>
</evidence>
<protein>
    <submittedName>
        <fullName evidence="1">Uncharacterized protein</fullName>
    </submittedName>
</protein>
<dbReference type="Proteomes" id="UP000265520">
    <property type="component" value="Unassembled WGS sequence"/>
</dbReference>
<proteinExistence type="predicted"/>
<organism evidence="1 2">
    <name type="scientific">Trifolium medium</name>
    <dbReference type="NCBI Taxonomy" id="97028"/>
    <lineage>
        <taxon>Eukaryota</taxon>
        <taxon>Viridiplantae</taxon>
        <taxon>Streptophyta</taxon>
        <taxon>Embryophyta</taxon>
        <taxon>Tracheophyta</taxon>
        <taxon>Spermatophyta</taxon>
        <taxon>Magnoliopsida</taxon>
        <taxon>eudicotyledons</taxon>
        <taxon>Gunneridae</taxon>
        <taxon>Pentapetalae</taxon>
        <taxon>rosids</taxon>
        <taxon>fabids</taxon>
        <taxon>Fabales</taxon>
        <taxon>Fabaceae</taxon>
        <taxon>Papilionoideae</taxon>
        <taxon>50 kb inversion clade</taxon>
        <taxon>NPAAA clade</taxon>
        <taxon>Hologalegina</taxon>
        <taxon>IRL clade</taxon>
        <taxon>Trifolieae</taxon>
        <taxon>Trifolium</taxon>
    </lineage>
</organism>
<feature type="non-terminal residue" evidence="1">
    <location>
        <position position="44"/>
    </location>
</feature>
<accession>A0A392S717</accession>
<reference evidence="1 2" key="1">
    <citation type="journal article" date="2018" name="Front. Plant Sci.">
        <title>Red Clover (Trifolium pratense) and Zigzag Clover (T. medium) - A Picture of Genomic Similarities and Differences.</title>
        <authorList>
            <person name="Dluhosova J."/>
            <person name="Istvanek J."/>
            <person name="Nedelnik J."/>
            <person name="Repkova J."/>
        </authorList>
    </citation>
    <scope>NUCLEOTIDE SEQUENCE [LARGE SCALE GENOMIC DNA]</scope>
    <source>
        <strain evidence="2">cv. 10/8</strain>
        <tissue evidence="1">Leaf</tissue>
    </source>
</reference>
<name>A0A392S717_9FABA</name>
<comment type="caution">
    <text evidence="1">The sequence shown here is derived from an EMBL/GenBank/DDBJ whole genome shotgun (WGS) entry which is preliminary data.</text>
</comment>
<dbReference type="EMBL" id="LXQA010334034">
    <property type="protein sequence ID" value="MCI44691.1"/>
    <property type="molecule type" value="Genomic_DNA"/>
</dbReference>
<evidence type="ECO:0000313" key="2">
    <source>
        <dbReference type="Proteomes" id="UP000265520"/>
    </source>
</evidence>
<keyword evidence="2" id="KW-1185">Reference proteome</keyword>